<evidence type="ECO:0000313" key="3">
    <source>
        <dbReference type="Proteomes" id="UP000530928"/>
    </source>
</evidence>
<name>A0A7W0CP50_9ACTN</name>
<dbReference type="InterPro" id="IPR052512">
    <property type="entry name" value="4CMD/NDH-1_regulator"/>
</dbReference>
<dbReference type="Gene3D" id="1.20.1290.10">
    <property type="entry name" value="AhpD-like"/>
    <property type="match status" value="1"/>
</dbReference>
<dbReference type="RefSeq" id="WP_181613471.1">
    <property type="nucleotide sequence ID" value="NZ_BAABAM010000004.1"/>
</dbReference>
<dbReference type="PANTHER" id="PTHR33570">
    <property type="entry name" value="4-CARBOXYMUCONOLACTONE DECARBOXYLASE FAMILY PROTEIN"/>
    <property type="match status" value="1"/>
</dbReference>
<dbReference type="AlphaFoldDB" id="A0A7W0CP50"/>
<dbReference type="Proteomes" id="UP000530928">
    <property type="component" value="Unassembled WGS sequence"/>
</dbReference>
<dbReference type="PANTHER" id="PTHR33570:SF2">
    <property type="entry name" value="CARBOXYMUCONOLACTONE DECARBOXYLASE-LIKE DOMAIN-CONTAINING PROTEIN"/>
    <property type="match status" value="1"/>
</dbReference>
<proteinExistence type="predicted"/>
<dbReference type="Pfam" id="PF02627">
    <property type="entry name" value="CMD"/>
    <property type="match status" value="1"/>
</dbReference>
<feature type="domain" description="Carboxymuconolactone decarboxylase-like" evidence="1">
    <location>
        <begin position="6"/>
        <end position="74"/>
    </location>
</feature>
<dbReference type="EMBL" id="JACDUR010000006">
    <property type="protein sequence ID" value="MBA2894736.1"/>
    <property type="molecule type" value="Genomic_DNA"/>
</dbReference>
<comment type="caution">
    <text evidence="2">The sequence shown here is derived from an EMBL/GenBank/DDBJ whole genome shotgun (WGS) entry which is preliminary data.</text>
</comment>
<dbReference type="GO" id="GO:0051920">
    <property type="term" value="F:peroxiredoxin activity"/>
    <property type="evidence" value="ECO:0007669"/>
    <property type="project" value="InterPro"/>
</dbReference>
<dbReference type="EC" id="4.1.1.44" evidence="2"/>
<sequence>MDDPLAERRFVDVWSRPELSDRDRRLVLVGLLVAQGLDDELEIQLDAALRTGDLTPGELRAVVALVVHYAGASRGARLDRQAQDLIERTARG</sequence>
<keyword evidence="3" id="KW-1185">Reference proteome</keyword>
<reference evidence="2 3" key="1">
    <citation type="submission" date="2020-07" db="EMBL/GenBank/DDBJ databases">
        <title>Genomic Encyclopedia of Type Strains, Phase IV (KMG-IV): sequencing the most valuable type-strain genomes for metagenomic binning, comparative biology and taxonomic classification.</title>
        <authorList>
            <person name="Goeker M."/>
        </authorList>
    </citation>
    <scope>NUCLEOTIDE SEQUENCE [LARGE SCALE GENOMIC DNA]</scope>
    <source>
        <strain evidence="2 3">DSM 45533</strain>
    </source>
</reference>
<keyword evidence="2" id="KW-0456">Lyase</keyword>
<gene>
    <name evidence="2" type="ORF">HNR30_006108</name>
</gene>
<dbReference type="GO" id="GO:0047575">
    <property type="term" value="F:4-carboxymuconolactone decarboxylase activity"/>
    <property type="evidence" value="ECO:0007669"/>
    <property type="project" value="UniProtKB-EC"/>
</dbReference>
<organism evidence="2 3">
    <name type="scientific">Nonomuraea soli</name>
    <dbReference type="NCBI Taxonomy" id="1032476"/>
    <lineage>
        <taxon>Bacteria</taxon>
        <taxon>Bacillati</taxon>
        <taxon>Actinomycetota</taxon>
        <taxon>Actinomycetes</taxon>
        <taxon>Streptosporangiales</taxon>
        <taxon>Streptosporangiaceae</taxon>
        <taxon>Nonomuraea</taxon>
    </lineage>
</organism>
<dbReference type="InterPro" id="IPR029032">
    <property type="entry name" value="AhpD-like"/>
</dbReference>
<protein>
    <submittedName>
        <fullName evidence="2">4-carboxymuconolactone decarboxylase</fullName>
        <ecNumber evidence="2">4.1.1.44</ecNumber>
    </submittedName>
</protein>
<dbReference type="InterPro" id="IPR003779">
    <property type="entry name" value="CMD-like"/>
</dbReference>
<evidence type="ECO:0000313" key="2">
    <source>
        <dbReference type="EMBL" id="MBA2894736.1"/>
    </source>
</evidence>
<evidence type="ECO:0000259" key="1">
    <source>
        <dbReference type="Pfam" id="PF02627"/>
    </source>
</evidence>
<dbReference type="SUPFAM" id="SSF69118">
    <property type="entry name" value="AhpD-like"/>
    <property type="match status" value="1"/>
</dbReference>
<accession>A0A7W0CP50</accession>